<evidence type="ECO:0000256" key="3">
    <source>
        <dbReference type="SAM" id="MobiDB-lite"/>
    </source>
</evidence>
<dbReference type="SUPFAM" id="SSF46689">
    <property type="entry name" value="Homeodomain-like"/>
    <property type="match status" value="1"/>
</dbReference>
<dbReference type="SUPFAM" id="SSF48498">
    <property type="entry name" value="Tetracyclin repressor-like, C-terminal domain"/>
    <property type="match status" value="1"/>
</dbReference>
<dbReference type="Proteomes" id="UP000216361">
    <property type="component" value="Unassembled WGS sequence"/>
</dbReference>
<dbReference type="PROSITE" id="PS01081">
    <property type="entry name" value="HTH_TETR_1"/>
    <property type="match status" value="1"/>
</dbReference>
<sequence length="211" mass="23581">MANAPTEAASLTPVILGPKTSRGEKTRQRILDAAERDIGGRGFSDASISTITQEAKVAQGTFYLYFRSKEDILRELVLRMGRRLRRHLTLATTGLTDRLEIEKRGLAAFLSFVRENPNLYRVVAESQFVDEETYRRYYHDFANNYRQALETAADAGQISPGDAEVRAWALMGLSDFLGRRYALWDRETPIEAVVDGAFALMAQGMAPGAAR</sequence>
<dbReference type="RefSeq" id="WP_094409217.1">
    <property type="nucleotide sequence ID" value="NZ_BMJZ01000001.1"/>
</dbReference>
<dbReference type="EMBL" id="NOXS01000032">
    <property type="protein sequence ID" value="OYQ18953.1"/>
    <property type="molecule type" value="Genomic_DNA"/>
</dbReference>
<evidence type="ECO:0000259" key="4">
    <source>
        <dbReference type="PROSITE" id="PS50977"/>
    </source>
</evidence>
<dbReference type="InterPro" id="IPR050624">
    <property type="entry name" value="HTH-type_Tx_Regulator"/>
</dbReference>
<evidence type="ECO:0000313" key="6">
    <source>
        <dbReference type="Proteomes" id="UP000216361"/>
    </source>
</evidence>
<dbReference type="GO" id="GO:0003677">
    <property type="term" value="F:DNA binding"/>
    <property type="evidence" value="ECO:0007669"/>
    <property type="project" value="UniProtKB-UniRule"/>
</dbReference>
<dbReference type="Gene3D" id="1.10.10.60">
    <property type="entry name" value="Homeodomain-like"/>
    <property type="match status" value="1"/>
</dbReference>
<feature type="domain" description="HTH tetR-type" evidence="4">
    <location>
        <begin position="24"/>
        <end position="84"/>
    </location>
</feature>
<name>A0A255XPR1_9PROT</name>
<keyword evidence="1 2" id="KW-0238">DNA-binding</keyword>
<reference evidence="5 6" key="1">
    <citation type="submission" date="2017-07" db="EMBL/GenBank/DDBJ databases">
        <title>Elstera cyanobacteriorum sp. nov., a novel bacterium isolated from cyanobacterial aggregates in a eutrophic lake.</title>
        <authorList>
            <person name="Cai H."/>
        </authorList>
    </citation>
    <scope>NUCLEOTIDE SEQUENCE [LARGE SCALE GENOMIC DNA]</scope>
    <source>
        <strain evidence="5 6">TH019</strain>
    </source>
</reference>
<dbReference type="InterPro" id="IPR036271">
    <property type="entry name" value="Tet_transcr_reg_TetR-rel_C_sf"/>
</dbReference>
<keyword evidence="6" id="KW-1185">Reference proteome</keyword>
<evidence type="ECO:0000256" key="1">
    <source>
        <dbReference type="ARBA" id="ARBA00023125"/>
    </source>
</evidence>
<dbReference type="PROSITE" id="PS50977">
    <property type="entry name" value="HTH_TETR_2"/>
    <property type="match status" value="1"/>
</dbReference>
<organism evidence="5 6">
    <name type="scientific">Elstera cyanobacteriorum</name>
    <dbReference type="NCBI Taxonomy" id="2022747"/>
    <lineage>
        <taxon>Bacteria</taxon>
        <taxon>Pseudomonadati</taxon>
        <taxon>Pseudomonadota</taxon>
        <taxon>Alphaproteobacteria</taxon>
        <taxon>Rhodospirillales</taxon>
        <taxon>Rhodospirillaceae</taxon>
        <taxon>Elstera</taxon>
    </lineage>
</organism>
<dbReference type="OrthoDB" id="9803547at2"/>
<dbReference type="Gene3D" id="1.10.357.10">
    <property type="entry name" value="Tetracycline Repressor, domain 2"/>
    <property type="match status" value="1"/>
</dbReference>
<comment type="caution">
    <text evidence="5">The sequence shown here is derived from an EMBL/GenBank/DDBJ whole genome shotgun (WGS) entry which is preliminary data.</text>
</comment>
<dbReference type="PANTHER" id="PTHR43479:SF11">
    <property type="entry name" value="ACREF_ENVCD OPERON REPRESSOR-RELATED"/>
    <property type="match status" value="1"/>
</dbReference>
<evidence type="ECO:0000256" key="2">
    <source>
        <dbReference type="PROSITE-ProRule" id="PRU00335"/>
    </source>
</evidence>
<feature type="region of interest" description="Disordered" evidence="3">
    <location>
        <begin position="1"/>
        <end position="23"/>
    </location>
</feature>
<evidence type="ECO:0000313" key="5">
    <source>
        <dbReference type="EMBL" id="OYQ18953.1"/>
    </source>
</evidence>
<dbReference type="InterPro" id="IPR023772">
    <property type="entry name" value="DNA-bd_HTH_TetR-type_CS"/>
</dbReference>
<dbReference type="PRINTS" id="PR00455">
    <property type="entry name" value="HTHTETR"/>
</dbReference>
<protein>
    <recommendedName>
        <fullName evidence="4">HTH tetR-type domain-containing protein</fullName>
    </recommendedName>
</protein>
<proteinExistence type="predicted"/>
<feature type="DNA-binding region" description="H-T-H motif" evidence="2">
    <location>
        <begin position="47"/>
        <end position="66"/>
    </location>
</feature>
<dbReference type="Pfam" id="PF00440">
    <property type="entry name" value="TetR_N"/>
    <property type="match status" value="1"/>
</dbReference>
<gene>
    <name evidence="5" type="ORF">CHR90_11960</name>
</gene>
<accession>A0A255XPR1</accession>
<dbReference type="InterPro" id="IPR009057">
    <property type="entry name" value="Homeodomain-like_sf"/>
</dbReference>
<dbReference type="AlphaFoldDB" id="A0A255XPR1"/>
<dbReference type="InterPro" id="IPR001647">
    <property type="entry name" value="HTH_TetR"/>
</dbReference>
<dbReference type="PANTHER" id="PTHR43479">
    <property type="entry name" value="ACREF/ENVCD OPERON REPRESSOR-RELATED"/>
    <property type="match status" value="1"/>
</dbReference>